<dbReference type="EMBL" id="GBRH01278920">
    <property type="protein sequence ID" value="JAD18975.1"/>
    <property type="molecule type" value="Transcribed_RNA"/>
</dbReference>
<accession>A0A0A8Y1K7</accession>
<evidence type="ECO:0000256" key="1">
    <source>
        <dbReference type="SAM" id="MobiDB-lite"/>
    </source>
</evidence>
<reference evidence="2" key="1">
    <citation type="submission" date="2014-09" db="EMBL/GenBank/DDBJ databases">
        <authorList>
            <person name="Magalhaes I.L.F."/>
            <person name="Oliveira U."/>
            <person name="Santos F.R."/>
            <person name="Vidigal T.H.D.A."/>
            <person name="Brescovit A.D."/>
            <person name="Santos A.J."/>
        </authorList>
    </citation>
    <scope>NUCLEOTIDE SEQUENCE</scope>
    <source>
        <tissue evidence="2">Shoot tissue taken approximately 20 cm above the soil surface</tissue>
    </source>
</reference>
<feature type="region of interest" description="Disordered" evidence="1">
    <location>
        <begin position="1"/>
        <end position="30"/>
    </location>
</feature>
<organism evidence="2">
    <name type="scientific">Arundo donax</name>
    <name type="common">Giant reed</name>
    <name type="synonym">Donax arundinaceus</name>
    <dbReference type="NCBI Taxonomy" id="35708"/>
    <lineage>
        <taxon>Eukaryota</taxon>
        <taxon>Viridiplantae</taxon>
        <taxon>Streptophyta</taxon>
        <taxon>Embryophyta</taxon>
        <taxon>Tracheophyta</taxon>
        <taxon>Spermatophyta</taxon>
        <taxon>Magnoliopsida</taxon>
        <taxon>Liliopsida</taxon>
        <taxon>Poales</taxon>
        <taxon>Poaceae</taxon>
        <taxon>PACMAD clade</taxon>
        <taxon>Arundinoideae</taxon>
        <taxon>Arundineae</taxon>
        <taxon>Arundo</taxon>
    </lineage>
</organism>
<protein>
    <submittedName>
        <fullName evidence="2">Uncharacterized protein</fullName>
    </submittedName>
</protein>
<name>A0A0A8Y1K7_ARUDO</name>
<feature type="compositionally biased region" description="Basic residues" evidence="1">
    <location>
        <begin position="20"/>
        <end position="30"/>
    </location>
</feature>
<sequence>MPARSRRRGHDQSSWAAPPHQHHSCARHPKHHQLPIVGIPLFLLLASRSNSRERNLDGVVLQEQVIEGRLVGDVHAVDGVSI</sequence>
<proteinExistence type="predicted"/>
<dbReference type="AlphaFoldDB" id="A0A0A8Y1K7"/>
<reference evidence="2" key="2">
    <citation type="journal article" date="2015" name="Data Brief">
        <title>Shoot transcriptome of the giant reed, Arundo donax.</title>
        <authorList>
            <person name="Barrero R.A."/>
            <person name="Guerrero F.D."/>
            <person name="Moolhuijzen P."/>
            <person name="Goolsby J.A."/>
            <person name="Tidwell J."/>
            <person name="Bellgard S.E."/>
            <person name="Bellgard M.I."/>
        </authorList>
    </citation>
    <scope>NUCLEOTIDE SEQUENCE</scope>
    <source>
        <tissue evidence="2">Shoot tissue taken approximately 20 cm above the soil surface</tissue>
    </source>
</reference>
<evidence type="ECO:0000313" key="2">
    <source>
        <dbReference type="EMBL" id="JAD18975.1"/>
    </source>
</evidence>